<proteinExistence type="predicted"/>
<name>A0A9R1UH69_LACSA</name>
<protein>
    <submittedName>
        <fullName evidence="1">Uncharacterized protein</fullName>
    </submittedName>
</protein>
<evidence type="ECO:0000313" key="2">
    <source>
        <dbReference type="Proteomes" id="UP000235145"/>
    </source>
</evidence>
<keyword evidence="2" id="KW-1185">Reference proteome</keyword>
<dbReference type="Proteomes" id="UP000235145">
    <property type="component" value="Unassembled WGS sequence"/>
</dbReference>
<sequence>MGYLFNDQTLYRSVVQKDEDYHRGVHVWIFAESTRELVNYFYKNVLDYGISLVQVIVTNGEKFINNEFNDVYLVTTLAPIPLEAFTLQESKVSAVKYISVQEYKHLLLKGDPQYVPYNFHGEYGQLFDIITKRYIFMHS</sequence>
<comment type="caution">
    <text evidence="1">The sequence shown here is derived from an EMBL/GenBank/DDBJ whole genome shotgun (WGS) entry which is preliminary data.</text>
</comment>
<dbReference type="AlphaFoldDB" id="A0A9R1UH69"/>
<evidence type="ECO:0000313" key="1">
    <source>
        <dbReference type="EMBL" id="KAJ0187370.1"/>
    </source>
</evidence>
<reference evidence="1 2" key="1">
    <citation type="journal article" date="2017" name="Nat. Commun.">
        <title>Genome assembly with in vitro proximity ligation data and whole-genome triplication in lettuce.</title>
        <authorList>
            <person name="Reyes-Chin-Wo S."/>
            <person name="Wang Z."/>
            <person name="Yang X."/>
            <person name="Kozik A."/>
            <person name="Arikit S."/>
            <person name="Song C."/>
            <person name="Xia L."/>
            <person name="Froenicke L."/>
            <person name="Lavelle D.O."/>
            <person name="Truco M.J."/>
            <person name="Xia R."/>
            <person name="Zhu S."/>
            <person name="Xu C."/>
            <person name="Xu H."/>
            <person name="Xu X."/>
            <person name="Cox K."/>
            <person name="Korf I."/>
            <person name="Meyers B.C."/>
            <person name="Michelmore R.W."/>
        </authorList>
    </citation>
    <scope>NUCLEOTIDE SEQUENCE [LARGE SCALE GENOMIC DNA]</scope>
    <source>
        <strain evidence="2">cv. Salinas</strain>
        <tissue evidence="1">Seedlings</tissue>
    </source>
</reference>
<accession>A0A9R1UH69</accession>
<dbReference type="EMBL" id="NBSK02000009">
    <property type="protein sequence ID" value="KAJ0187370.1"/>
    <property type="molecule type" value="Genomic_DNA"/>
</dbReference>
<organism evidence="1 2">
    <name type="scientific">Lactuca sativa</name>
    <name type="common">Garden lettuce</name>
    <dbReference type="NCBI Taxonomy" id="4236"/>
    <lineage>
        <taxon>Eukaryota</taxon>
        <taxon>Viridiplantae</taxon>
        <taxon>Streptophyta</taxon>
        <taxon>Embryophyta</taxon>
        <taxon>Tracheophyta</taxon>
        <taxon>Spermatophyta</taxon>
        <taxon>Magnoliopsida</taxon>
        <taxon>eudicotyledons</taxon>
        <taxon>Gunneridae</taxon>
        <taxon>Pentapetalae</taxon>
        <taxon>asterids</taxon>
        <taxon>campanulids</taxon>
        <taxon>Asterales</taxon>
        <taxon>Asteraceae</taxon>
        <taxon>Cichorioideae</taxon>
        <taxon>Cichorieae</taxon>
        <taxon>Lactucinae</taxon>
        <taxon>Lactuca</taxon>
    </lineage>
</organism>
<gene>
    <name evidence="1" type="ORF">LSAT_V11C900474210</name>
</gene>